<accession>G0UL67</accession>
<dbReference type="AlphaFoldDB" id="G0UL67"/>
<sequence length="166" mass="19013">MLSYISLCLPTYALNTVAGVFCLQFIVNINNCIFNDFNYRRPLDVPQRHQMYMCDGGLPPFFSGGLPLPSLLVVMSPMSTCIAFSFLFFTSPILMVPHSARYIHSVCFLLHWFTPHLRIMRSSFRSGVSFIGHNYYNHYLFLCFVLFVFFCVCLGKGPMIPSFGPF</sequence>
<reference evidence="2" key="1">
    <citation type="journal article" date="2012" name="Proc. Natl. Acad. Sci. U.S.A.">
        <title>Antigenic diversity is generated by distinct evolutionary mechanisms in African trypanosome species.</title>
        <authorList>
            <person name="Jackson A.P."/>
            <person name="Berry A."/>
            <person name="Aslett M."/>
            <person name="Allison H.C."/>
            <person name="Burton P."/>
            <person name="Vavrova-Anderson J."/>
            <person name="Brown R."/>
            <person name="Browne H."/>
            <person name="Corton N."/>
            <person name="Hauser H."/>
            <person name="Gamble J."/>
            <person name="Gilderthorp R."/>
            <person name="Marcello L."/>
            <person name="McQuillan J."/>
            <person name="Otto T.D."/>
            <person name="Quail M.A."/>
            <person name="Sanders M.J."/>
            <person name="van Tonder A."/>
            <person name="Ginger M.L."/>
            <person name="Field M.C."/>
            <person name="Barry J.D."/>
            <person name="Hertz-Fowler C."/>
            <person name="Berriman M."/>
        </authorList>
    </citation>
    <scope>NUCLEOTIDE SEQUENCE</scope>
    <source>
        <strain evidence="2">IL3000</strain>
    </source>
</reference>
<dbReference type="EMBL" id="HE575317">
    <property type="protein sequence ID" value="CCC90122.1"/>
    <property type="molecule type" value="Genomic_DNA"/>
</dbReference>
<feature type="transmembrane region" description="Helical" evidence="1">
    <location>
        <begin position="139"/>
        <end position="160"/>
    </location>
</feature>
<evidence type="ECO:0000313" key="2">
    <source>
        <dbReference type="EMBL" id="CCC90122.1"/>
    </source>
</evidence>
<organism evidence="2">
    <name type="scientific">Trypanosoma congolense (strain IL3000)</name>
    <dbReference type="NCBI Taxonomy" id="1068625"/>
    <lineage>
        <taxon>Eukaryota</taxon>
        <taxon>Discoba</taxon>
        <taxon>Euglenozoa</taxon>
        <taxon>Kinetoplastea</taxon>
        <taxon>Metakinetoplastina</taxon>
        <taxon>Trypanosomatida</taxon>
        <taxon>Trypanosomatidae</taxon>
        <taxon>Trypanosoma</taxon>
        <taxon>Nannomonas</taxon>
    </lineage>
</organism>
<evidence type="ECO:0000256" key="1">
    <source>
        <dbReference type="SAM" id="Phobius"/>
    </source>
</evidence>
<proteinExistence type="predicted"/>
<dbReference type="VEuPathDB" id="TriTrypDB:TcIL3000_4_2120"/>
<feature type="transmembrane region" description="Helical" evidence="1">
    <location>
        <begin position="12"/>
        <end position="33"/>
    </location>
</feature>
<keyword evidence="1" id="KW-0472">Membrane</keyword>
<name>G0UL67_TRYCI</name>
<keyword evidence="1" id="KW-0812">Transmembrane</keyword>
<protein>
    <submittedName>
        <fullName evidence="2">Uncharacterized protein TCIL3000_4_2120</fullName>
    </submittedName>
</protein>
<keyword evidence="1" id="KW-1133">Transmembrane helix</keyword>
<gene>
    <name evidence="2" type="ORF">TCIL3000_4_2120</name>
</gene>
<feature type="transmembrane region" description="Helical" evidence="1">
    <location>
        <begin position="71"/>
        <end position="96"/>
    </location>
</feature>